<accession>A0ABN1IXD2</accession>
<dbReference type="Pfam" id="PF00932">
    <property type="entry name" value="LTD"/>
    <property type="match status" value="1"/>
</dbReference>
<organism evidence="3 4">
    <name type="scientific">Aquimarina litoralis</name>
    <dbReference type="NCBI Taxonomy" id="584605"/>
    <lineage>
        <taxon>Bacteria</taxon>
        <taxon>Pseudomonadati</taxon>
        <taxon>Bacteroidota</taxon>
        <taxon>Flavobacteriia</taxon>
        <taxon>Flavobacteriales</taxon>
        <taxon>Flavobacteriaceae</taxon>
        <taxon>Aquimarina</taxon>
    </lineage>
</organism>
<dbReference type="Proteomes" id="UP001501758">
    <property type="component" value="Unassembled WGS sequence"/>
</dbReference>
<keyword evidence="1" id="KW-0732">Signal</keyword>
<evidence type="ECO:0000256" key="1">
    <source>
        <dbReference type="ARBA" id="ARBA00022729"/>
    </source>
</evidence>
<comment type="caution">
    <text evidence="3">The sequence shown here is derived from an EMBL/GenBank/DDBJ whole genome shotgun (WGS) entry which is preliminary data.</text>
</comment>
<dbReference type="Pfam" id="PF18962">
    <property type="entry name" value="Por_Secre_tail"/>
    <property type="match status" value="1"/>
</dbReference>
<reference evidence="3 4" key="1">
    <citation type="journal article" date="2019" name="Int. J. Syst. Evol. Microbiol.">
        <title>The Global Catalogue of Microorganisms (GCM) 10K type strain sequencing project: providing services to taxonomists for standard genome sequencing and annotation.</title>
        <authorList>
            <consortium name="The Broad Institute Genomics Platform"/>
            <consortium name="The Broad Institute Genome Sequencing Center for Infectious Disease"/>
            <person name="Wu L."/>
            <person name="Ma J."/>
        </authorList>
    </citation>
    <scope>NUCLEOTIDE SEQUENCE [LARGE SCALE GENOMIC DNA]</scope>
    <source>
        <strain evidence="3 4">JCM 15974</strain>
    </source>
</reference>
<dbReference type="PROSITE" id="PS51841">
    <property type="entry name" value="LTD"/>
    <property type="match status" value="1"/>
</dbReference>
<dbReference type="NCBIfam" id="TIGR04183">
    <property type="entry name" value="Por_Secre_tail"/>
    <property type="match status" value="1"/>
</dbReference>
<dbReference type="InterPro" id="IPR001322">
    <property type="entry name" value="Lamin_tail_dom"/>
</dbReference>
<dbReference type="InterPro" id="IPR026444">
    <property type="entry name" value="Secre_tail"/>
</dbReference>
<dbReference type="EMBL" id="BAAAGE010000002">
    <property type="protein sequence ID" value="GAA0723292.1"/>
    <property type="molecule type" value="Genomic_DNA"/>
</dbReference>
<evidence type="ECO:0000313" key="4">
    <source>
        <dbReference type="Proteomes" id="UP001501758"/>
    </source>
</evidence>
<evidence type="ECO:0000313" key="3">
    <source>
        <dbReference type="EMBL" id="GAA0723292.1"/>
    </source>
</evidence>
<name>A0ABN1IXD2_9FLAO</name>
<dbReference type="Gene3D" id="2.60.40.1260">
    <property type="entry name" value="Lamin Tail domain"/>
    <property type="match status" value="1"/>
</dbReference>
<sequence length="582" mass="61807">MGIMKKITLLLTLLCTTISFGQIIITELADPNNNASARYVEIYNISSSDVDLTDWELRRWTNGNADPQTSGIDLTPIGTLAAGEFAIIAANGTEFQTVFGFAPDISAGTGGAADSNGDDQIAIFDASDMTIDIFGVPGEDGTGTCHEFEDGRAERASSVTASASTFDEAEWNVWADSEVMGCTNHTLGAQDVVGIFDPGSWIGASSDPSLIASTSSSVFTPGTTSVDVTFSVNNFSLGGDNVVEYIVDGGTPMTTTMSPISVSVADGQSYTVTLELKDASGSLTPQVIETVNFSVASATDVSDIATLRASAEDNFYTLTGEAFITYQQTFRNQKFIEDATGAILIDDDSSVITTMYSRGDGITGITGELSSFNGQLQFVPSADPGAATSTGSLVDPQIVTVAQLVANPENYESELVAISDVTVDNTPSMTWDNGTEYPVTQNSDMFTFRATFFDVDYIGQTVPTSSTNIVGLITERNNGSYFITARDSNDFPATLSVAEFSDNKDSIKIYPNPVDNGVITLPAIANNNSTIKIFNILGKEVASTRLTNTSTTLNVSNFAPGVYLVQLLENNKRISTDKLVIR</sequence>
<proteinExistence type="predicted"/>
<feature type="domain" description="LTD" evidence="2">
    <location>
        <begin position="16"/>
        <end position="163"/>
    </location>
</feature>
<gene>
    <name evidence="3" type="ORF">GCM10009430_26580</name>
</gene>
<dbReference type="InterPro" id="IPR036415">
    <property type="entry name" value="Lamin_tail_dom_sf"/>
</dbReference>
<protein>
    <recommendedName>
        <fullName evidence="2">LTD domain-containing protein</fullName>
    </recommendedName>
</protein>
<keyword evidence="4" id="KW-1185">Reference proteome</keyword>
<evidence type="ECO:0000259" key="2">
    <source>
        <dbReference type="PROSITE" id="PS51841"/>
    </source>
</evidence>
<dbReference type="SUPFAM" id="SSF74853">
    <property type="entry name" value="Lamin A/C globular tail domain"/>
    <property type="match status" value="1"/>
</dbReference>